<keyword evidence="1" id="KW-0812">Transmembrane</keyword>
<evidence type="ECO:0000256" key="1">
    <source>
        <dbReference type="SAM" id="Phobius"/>
    </source>
</evidence>
<accession>A0A8S1N3T2</accession>
<sequence>MNKDLVNLKGNSVQLKMDMPIQQFRYFTSIIQNNILNEWITTKKVDKIKEKLQQFISDTYQSEYIIIIAVKPAYNLSHKKNRYLMIKIEDITIFIYQAKPVDYFQFSQIKQIQTKLQGVTKENNVSEPILISQKNISEQEMDSIQKVKLCLNEIIILDYENWETDLVIAAKSKLHQLFQTGFWHIYCAKKITTIVDLKTNERYLEFQFDKKNSQYKLIAFQKKGPNFNLLEKVKLKIREIISFTVLFIFFVTLTSCKDETSGKQYKYQIQEQFCSYRQEVIGFCAIVLFGLVAQRMIGKRNQKKNKKQ</sequence>
<evidence type="ECO:0000313" key="3">
    <source>
        <dbReference type="Proteomes" id="UP000688137"/>
    </source>
</evidence>
<dbReference type="OMA" id="DITIFIY"/>
<dbReference type="EMBL" id="CAJJDM010000080">
    <property type="protein sequence ID" value="CAD8086632.1"/>
    <property type="molecule type" value="Genomic_DNA"/>
</dbReference>
<name>A0A8S1N3T2_PARPR</name>
<reference evidence="2" key="1">
    <citation type="submission" date="2021-01" db="EMBL/GenBank/DDBJ databases">
        <authorList>
            <consortium name="Genoscope - CEA"/>
            <person name="William W."/>
        </authorList>
    </citation>
    <scope>NUCLEOTIDE SEQUENCE</scope>
</reference>
<comment type="caution">
    <text evidence="2">The sequence shown here is derived from an EMBL/GenBank/DDBJ whole genome shotgun (WGS) entry which is preliminary data.</text>
</comment>
<evidence type="ECO:0008006" key="4">
    <source>
        <dbReference type="Google" id="ProtNLM"/>
    </source>
</evidence>
<protein>
    <recommendedName>
        <fullName evidence="4">Transmembrane protein</fullName>
    </recommendedName>
</protein>
<keyword evidence="1" id="KW-1133">Transmembrane helix</keyword>
<dbReference type="Proteomes" id="UP000688137">
    <property type="component" value="Unassembled WGS sequence"/>
</dbReference>
<dbReference type="AlphaFoldDB" id="A0A8S1N3T2"/>
<keyword evidence="1" id="KW-0472">Membrane</keyword>
<keyword evidence="3" id="KW-1185">Reference proteome</keyword>
<proteinExistence type="predicted"/>
<evidence type="ECO:0000313" key="2">
    <source>
        <dbReference type="EMBL" id="CAD8086632.1"/>
    </source>
</evidence>
<gene>
    <name evidence="2" type="ORF">PPRIM_AZ9-3.1.T0770018</name>
</gene>
<organism evidence="2 3">
    <name type="scientific">Paramecium primaurelia</name>
    <dbReference type="NCBI Taxonomy" id="5886"/>
    <lineage>
        <taxon>Eukaryota</taxon>
        <taxon>Sar</taxon>
        <taxon>Alveolata</taxon>
        <taxon>Ciliophora</taxon>
        <taxon>Intramacronucleata</taxon>
        <taxon>Oligohymenophorea</taxon>
        <taxon>Peniculida</taxon>
        <taxon>Parameciidae</taxon>
        <taxon>Paramecium</taxon>
    </lineage>
</organism>
<feature type="transmembrane region" description="Helical" evidence="1">
    <location>
        <begin position="280"/>
        <end position="298"/>
    </location>
</feature>